<reference evidence="2 3" key="1">
    <citation type="submission" date="2016-10" db="EMBL/GenBank/DDBJ databases">
        <authorList>
            <person name="de Groot N.N."/>
        </authorList>
    </citation>
    <scope>NUCLEOTIDE SEQUENCE [LARGE SCALE GENOMIC DNA]</scope>
    <source>
        <strain evidence="2 3">NE2</strain>
    </source>
</reference>
<dbReference type="EMBL" id="FOSN01000001">
    <property type="protein sequence ID" value="SFK00891.1"/>
    <property type="molecule type" value="Genomic_DNA"/>
</dbReference>
<evidence type="ECO:0000256" key="1">
    <source>
        <dbReference type="SAM" id="MobiDB-lite"/>
    </source>
</evidence>
<evidence type="ECO:0008006" key="4">
    <source>
        <dbReference type="Google" id="ProtNLM"/>
    </source>
</evidence>
<dbReference type="Pfam" id="PF13318">
    <property type="entry name" value="AtzG-like"/>
    <property type="match status" value="1"/>
</dbReference>
<gene>
    <name evidence="2" type="ORF">SAMN05444581_101246</name>
</gene>
<dbReference type="AlphaFoldDB" id="A0A1I3W376"/>
<dbReference type="InterPro" id="IPR025148">
    <property type="entry name" value="AtzG-like"/>
</dbReference>
<sequence>MRAMQIMQLAAMNDPVPAPPGASSPTGDSGGGPRLFIERVEALAAVIDLDIPPQYLAGVAENLERLLAQAKLIGDVELPPGSDAAPVFRP</sequence>
<organism evidence="2 3">
    <name type="scientific">Methylocapsa palsarum</name>
    <dbReference type="NCBI Taxonomy" id="1612308"/>
    <lineage>
        <taxon>Bacteria</taxon>
        <taxon>Pseudomonadati</taxon>
        <taxon>Pseudomonadota</taxon>
        <taxon>Alphaproteobacteria</taxon>
        <taxon>Hyphomicrobiales</taxon>
        <taxon>Beijerinckiaceae</taxon>
        <taxon>Methylocapsa</taxon>
    </lineage>
</organism>
<protein>
    <recommendedName>
        <fullName evidence="4">DUF4089 domain-containing protein</fullName>
    </recommendedName>
</protein>
<feature type="region of interest" description="Disordered" evidence="1">
    <location>
        <begin position="12"/>
        <end position="33"/>
    </location>
</feature>
<accession>A0A1I3W376</accession>
<dbReference type="OrthoDB" id="532581at2"/>
<evidence type="ECO:0000313" key="2">
    <source>
        <dbReference type="EMBL" id="SFK00891.1"/>
    </source>
</evidence>
<dbReference type="STRING" id="1612308.SAMN05444581_101246"/>
<dbReference type="Proteomes" id="UP000198755">
    <property type="component" value="Unassembled WGS sequence"/>
</dbReference>
<proteinExistence type="predicted"/>
<name>A0A1I3W376_9HYPH</name>
<evidence type="ECO:0000313" key="3">
    <source>
        <dbReference type="Proteomes" id="UP000198755"/>
    </source>
</evidence>
<keyword evidence="3" id="KW-1185">Reference proteome</keyword>